<dbReference type="AlphaFoldDB" id="A0ABC9G4U3"/>
<dbReference type="Proteomes" id="UP001497457">
    <property type="component" value="Chromosome 8b"/>
</dbReference>
<accession>A0ABC9G4U3</accession>
<dbReference type="InterPro" id="IPR018247">
    <property type="entry name" value="EF_Hand_1_Ca_BS"/>
</dbReference>
<dbReference type="Pfam" id="PF13499">
    <property type="entry name" value="EF-hand_7"/>
    <property type="match status" value="1"/>
</dbReference>
<evidence type="ECO:0000256" key="3">
    <source>
        <dbReference type="ARBA" id="ARBA00022737"/>
    </source>
</evidence>
<reference evidence="7" key="1">
    <citation type="submission" date="2024-06" db="EMBL/GenBank/DDBJ databases">
        <authorList>
            <person name="Ryan C."/>
        </authorList>
    </citation>
    <scope>NUCLEOTIDE SEQUENCE [LARGE SCALE GENOMIC DNA]</scope>
</reference>
<keyword evidence="4" id="KW-0106">Calcium</keyword>
<evidence type="ECO:0000259" key="5">
    <source>
        <dbReference type="PROSITE" id="PS50222"/>
    </source>
</evidence>
<comment type="function">
    <text evidence="1">Potential calcium sensor.</text>
</comment>
<reference evidence="6 7" key="2">
    <citation type="submission" date="2024-10" db="EMBL/GenBank/DDBJ databases">
        <authorList>
            <person name="Ryan C."/>
        </authorList>
    </citation>
    <scope>NUCLEOTIDE SEQUENCE [LARGE SCALE GENOMIC DNA]</scope>
</reference>
<dbReference type="SMART" id="SM00054">
    <property type="entry name" value="EFh"/>
    <property type="match status" value="3"/>
</dbReference>
<feature type="domain" description="EF-hand" evidence="5">
    <location>
        <begin position="189"/>
        <end position="224"/>
    </location>
</feature>
<dbReference type="Gene3D" id="1.10.238.10">
    <property type="entry name" value="EF-hand"/>
    <property type="match status" value="2"/>
</dbReference>
<name>A0ABC9G4U3_9POAL</name>
<dbReference type="InterPro" id="IPR039647">
    <property type="entry name" value="EF_hand_pair_protein_CML-like"/>
</dbReference>
<dbReference type="FunFam" id="1.10.238.10:FF:000089">
    <property type="entry name" value="calmodulin-like protein 3"/>
    <property type="match status" value="1"/>
</dbReference>
<gene>
    <name evidence="6" type="ORF">URODEC1_LOCUS112535</name>
</gene>
<dbReference type="PANTHER" id="PTHR10891">
    <property type="entry name" value="EF-HAND CALCIUM-BINDING DOMAIN CONTAINING PROTEIN"/>
    <property type="match status" value="1"/>
</dbReference>
<keyword evidence="7" id="KW-1185">Reference proteome</keyword>
<organism evidence="6 7">
    <name type="scientific">Urochloa decumbens</name>
    <dbReference type="NCBI Taxonomy" id="240449"/>
    <lineage>
        <taxon>Eukaryota</taxon>
        <taxon>Viridiplantae</taxon>
        <taxon>Streptophyta</taxon>
        <taxon>Embryophyta</taxon>
        <taxon>Tracheophyta</taxon>
        <taxon>Spermatophyta</taxon>
        <taxon>Magnoliopsida</taxon>
        <taxon>Liliopsida</taxon>
        <taxon>Poales</taxon>
        <taxon>Poaceae</taxon>
        <taxon>PACMAD clade</taxon>
        <taxon>Panicoideae</taxon>
        <taxon>Panicodae</taxon>
        <taxon>Paniceae</taxon>
        <taxon>Melinidinae</taxon>
        <taxon>Urochloa</taxon>
    </lineage>
</organism>
<dbReference type="EMBL" id="OZ075118">
    <property type="protein sequence ID" value="CAL5088003.1"/>
    <property type="molecule type" value="Genomic_DNA"/>
</dbReference>
<evidence type="ECO:0000256" key="1">
    <source>
        <dbReference type="ARBA" id="ARBA00003291"/>
    </source>
</evidence>
<evidence type="ECO:0000313" key="6">
    <source>
        <dbReference type="EMBL" id="CAL5088003.1"/>
    </source>
</evidence>
<feature type="domain" description="EF-hand" evidence="5">
    <location>
        <begin position="153"/>
        <end position="188"/>
    </location>
</feature>
<proteinExistence type="predicted"/>
<evidence type="ECO:0000313" key="7">
    <source>
        <dbReference type="Proteomes" id="UP001497457"/>
    </source>
</evidence>
<sequence>MCSGNFVDGGGHTESIYFVEGHPTSLASCCRSINLKMSHLSILSFKYNLDKLRSKAGRPLGPGRPVGRPLSARDRQYSDLSTYKPDEEEMKKVFNMIATHPRGINKKDLQVLLERLGKADASGEARRMMCVADNNRDGYMDLEEFMEVHRNGVQLGDIRWAFFVFDRNKDGRIGAEEIMTVLHKLGDSCSLEDCRKMVREIDRNGDGFVDMDDFMVMMTRSRRKP</sequence>
<keyword evidence="3" id="KW-0677">Repeat</keyword>
<dbReference type="CDD" id="cd00051">
    <property type="entry name" value="EFh"/>
    <property type="match status" value="1"/>
</dbReference>
<dbReference type="InterPro" id="IPR002048">
    <property type="entry name" value="EF_hand_dom"/>
</dbReference>
<dbReference type="FunFam" id="1.10.238.10:FF:000498">
    <property type="entry name" value="Polcalcin Jun o 2"/>
    <property type="match status" value="1"/>
</dbReference>
<dbReference type="PROSITE" id="PS50222">
    <property type="entry name" value="EF_HAND_2"/>
    <property type="match status" value="2"/>
</dbReference>
<evidence type="ECO:0000256" key="2">
    <source>
        <dbReference type="ARBA" id="ARBA00022723"/>
    </source>
</evidence>
<dbReference type="SUPFAM" id="SSF47473">
    <property type="entry name" value="EF-hand"/>
    <property type="match status" value="1"/>
</dbReference>
<protein>
    <recommendedName>
        <fullName evidence="5">EF-hand domain-containing protein</fullName>
    </recommendedName>
</protein>
<dbReference type="PROSITE" id="PS00018">
    <property type="entry name" value="EF_HAND_1"/>
    <property type="match status" value="2"/>
</dbReference>
<keyword evidence="2" id="KW-0479">Metal-binding</keyword>
<evidence type="ECO:0000256" key="4">
    <source>
        <dbReference type="ARBA" id="ARBA00022837"/>
    </source>
</evidence>
<dbReference type="InterPro" id="IPR011992">
    <property type="entry name" value="EF-hand-dom_pair"/>
</dbReference>
<dbReference type="GO" id="GO:0046872">
    <property type="term" value="F:metal ion binding"/>
    <property type="evidence" value="ECO:0007669"/>
    <property type="project" value="UniProtKB-KW"/>
</dbReference>
<dbReference type="Pfam" id="PF13202">
    <property type="entry name" value="EF-hand_5"/>
    <property type="match status" value="1"/>
</dbReference>